<evidence type="ECO:0000313" key="7">
    <source>
        <dbReference type="EnsemblProtists" id="EKX35825"/>
    </source>
</evidence>
<dbReference type="PROSITE" id="PS51450">
    <property type="entry name" value="LRR"/>
    <property type="match status" value="3"/>
</dbReference>
<dbReference type="OrthoDB" id="1517790at2759"/>
<organism evidence="6">
    <name type="scientific">Guillardia theta (strain CCMP2712)</name>
    <name type="common">Cryptophyte</name>
    <dbReference type="NCBI Taxonomy" id="905079"/>
    <lineage>
        <taxon>Eukaryota</taxon>
        <taxon>Cryptophyceae</taxon>
        <taxon>Pyrenomonadales</taxon>
        <taxon>Geminigeraceae</taxon>
        <taxon>Guillardia</taxon>
    </lineage>
</organism>
<dbReference type="STRING" id="905079.L1IJ43"/>
<evidence type="ECO:0000256" key="1">
    <source>
        <dbReference type="ARBA" id="ARBA00022614"/>
    </source>
</evidence>
<dbReference type="SMART" id="SM00365">
    <property type="entry name" value="LRR_SD22"/>
    <property type="match status" value="4"/>
</dbReference>
<feature type="region of interest" description="Disordered" evidence="4">
    <location>
        <begin position="388"/>
        <end position="446"/>
    </location>
</feature>
<evidence type="ECO:0000313" key="6">
    <source>
        <dbReference type="EMBL" id="EKX35825.1"/>
    </source>
</evidence>
<dbReference type="EMBL" id="JH993083">
    <property type="protein sequence ID" value="EKX35825.1"/>
    <property type="molecule type" value="Genomic_DNA"/>
</dbReference>
<accession>L1IJ43</accession>
<keyword evidence="8" id="KW-1185">Reference proteome</keyword>
<dbReference type="GO" id="GO:0003723">
    <property type="term" value="F:RNA binding"/>
    <property type="evidence" value="ECO:0007669"/>
    <property type="project" value="UniProtKB-UniRule"/>
</dbReference>
<dbReference type="KEGG" id="gtt:GUITHDRAFT_117975"/>
<dbReference type="RefSeq" id="XP_005822805.1">
    <property type="nucleotide sequence ID" value="XM_005822748.1"/>
</dbReference>
<proteinExistence type="predicted"/>
<sequence>MSLRGGGEGDVNGGVLSASSARALQDSRGFLKARERNLTRIDENCDQLQDVTRLDLSGNMLIDLGGFRNVHTITWLDASRNCFLTDKPLMGMGSLKVLNVGHNNISRLQYVGTCKQLRALIANNNEIFDVDELDYEGSLPFLESLLLSSNQFRKFPTKFFKHFPKLKKISLSHNRLSKFPEIQTNKDLQELRLAYNKIKEIPLGYFSSDLQILDLGHNRISNMSGIMALKGCKMLRNLNLAGNPICNVSSYRDTVINMCKRLEILDGKKLAEREGGKSSRGLNRKEDPREVFMSNLPYSASESDIKQFFSDLGWKAVVKIHLLRQRKPKRPDESLRSKGVAFVKFRTAELAERAILGFNNRSMGVEGSRGEGAIVRQIYLRPSWRDVHGKPTRKVEHSDEDEASDEMDTGDREAPQSADGEIEEMRSESPEASERVGQGSEQKFEL</sequence>
<evidence type="ECO:0000256" key="4">
    <source>
        <dbReference type="SAM" id="MobiDB-lite"/>
    </source>
</evidence>
<dbReference type="OMA" id="INHSEFP"/>
<dbReference type="SMART" id="SM00369">
    <property type="entry name" value="LRR_TYP"/>
    <property type="match status" value="5"/>
</dbReference>
<dbReference type="PANTHER" id="PTHR46652">
    <property type="entry name" value="LEUCINE-RICH REPEAT AND IQ DOMAIN-CONTAINING PROTEIN 1-RELATED"/>
    <property type="match status" value="1"/>
</dbReference>
<reference evidence="7" key="3">
    <citation type="submission" date="2016-03" db="UniProtKB">
        <authorList>
            <consortium name="EnsemblProtists"/>
        </authorList>
    </citation>
    <scope>IDENTIFICATION</scope>
</reference>
<evidence type="ECO:0000256" key="2">
    <source>
        <dbReference type="ARBA" id="ARBA00022737"/>
    </source>
</evidence>
<dbReference type="InterPro" id="IPR032675">
    <property type="entry name" value="LRR_dom_sf"/>
</dbReference>
<keyword evidence="1" id="KW-0433">Leucine-rich repeat</keyword>
<gene>
    <name evidence="6" type="ORF">GUITHDRAFT_117975</name>
</gene>
<feature type="compositionally biased region" description="Basic and acidic residues" evidence="4">
    <location>
        <begin position="423"/>
        <end position="434"/>
    </location>
</feature>
<dbReference type="Gene3D" id="3.80.10.10">
    <property type="entry name" value="Ribonuclease Inhibitor"/>
    <property type="match status" value="2"/>
</dbReference>
<keyword evidence="2" id="KW-0677">Repeat</keyword>
<reference evidence="6 8" key="1">
    <citation type="journal article" date="2012" name="Nature">
        <title>Algal genomes reveal evolutionary mosaicism and the fate of nucleomorphs.</title>
        <authorList>
            <consortium name="DOE Joint Genome Institute"/>
            <person name="Curtis B.A."/>
            <person name="Tanifuji G."/>
            <person name="Burki F."/>
            <person name="Gruber A."/>
            <person name="Irimia M."/>
            <person name="Maruyama S."/>
            <person name="Arias M.C."/>
            <person name="Ball S.G."/>
            <person name="Gile G.H."/>
            <person name="Hirakawa Y."/>
            <person name="Hopkins J.F."/>
            <person name="Kuo A."/>
            <person name="Rensing S.A."/>
            <person name="Schmutz J."/>
            <person name="Symeonidi A."/>
            <person name="Elias M."/>
            <person name="Eveleigh R.J."/>
            <person name="Herman E.K."/>
            <person name="Klute M.J."/>
            <person name="Nakayama T."/>
            <person name="Obornik M."/>
            <person name="Reyes-Prieto A."/>
            <person name="Armbrust E.V."/>
            <person name="Aves S.J."/>
            <person name="Beiko R.G."/>
            <person name="Coutinho P."/>
            <person name="Dacks J.B."/>
            <person name="Durnford D.G."/>
            <person name="Fast N.M."/>
            <person name="Green B.R."/>
            <person name="Grisdale C.J."/>
            <person name="Hempel F."/>
            <person name="Henrissat B."/>
            <person name="Hoppner M.P."/>
            <person name="Ishida K."/>
            <person name="Kim E."/>
            <person name="Koreny L."/>
            <person name="Kroth P.G."/>
            <person name="Liu Y."/>
            <person name="Malik S.B."/>
            <person name="Maier U.G."/>
            <person name="McRose D."/>
            <person name="Mock T."/>
            <person name="Neilson J.A."/>
            <person name="Onodera N.T."/>
            <person name="Poole A.M."/>
            <person name="Pritham E.J."/>
            <person name="Richards T.A."/>
            <person name="Rocap G."/>
            <person name="Roy S.W."/>
            <person name="Sarai C."/>
            <person name="Schaack S."/>
            <person name="Shirato S."/>
            <person name="Slamovits C.H."/>
            <person name="Spencer D.F."/>
            <person name="Suzuki S."/>
            <person name="Worden A.Z."/>
            <person name="Zauner S."/>
            <person name="Barry K."/>
            <person name="Bell C."/>
            <person name="Bharti A.K."/>
            <person name="Crow J.A."/>
            <person name="Grimwood J."/>
            <person name="Kramer R."/>
            <person name="Lindquist E."/>
            <person name="Lucas S."/>
            <person name="Salamov A."/>
            <person name="McFadden G.I."/>
            <person name="Lane C.E."/>
            <person name="Keeling P.J."/>
            <person name="Gray M.W."/>
            <person name="Grigoriev I.V."/>
            <person name="Archibald J.M."/>
        </authorList>
    </citation>
    <scope>NUCLEOTIDE SEQUENCE</scope>
    <source>
        <strain evidence="6 8">CCMP2712</strain>
    </source>
</reference>
<dbReference type="PANTHER" id="PTHR46652:SF7">
    <property type="entry name" value="LEUCINE-RICH REPEAT AND IQ DOMAIN-CONTAINING PROTEIN 1"/>
    <property type="match status" value="1"/>
</dbReference>
<dbReference type="SMART" id="SM00360">
    <property type="entry name" value="RRM"/>
    <property type="match status" value="1"/>
</dbReference>
<dbReference type="InterPro" id="IPR035979">
    <property type="entry name" value="RBD_domain_sf"/>
</dbReference>
<dbReference type="eggNOG" id="KOG0531">
    <property type="taxonomic scope" value="Eukaryota"/>
</dbReference>
<dbReference type="InterPro" id="IPR003591">
    <property type="entry name" value="Leu-rich_rpt_typical-subtyp"/>
</dbReference>
<dbReference type="InterPro" id="IPR001611">
    <property type="entry name" value="Leu-rich_rpt"/>
</dbReference>
<dbReference type="EnsemblProtists" id="EKX35825">
    <property type="protein sequence ID" value="EKX35825"/>
    <property type="gene ID" value="GUITHDRAFT_117975"/>
</dbReference>
<dbReference type="InterPro" id="IPR000504">
    <property type="entry name" value="RRM_dom"/>
</dbReference>
<dbReference type="HOGENOM" id="CLU_614604_0_0_1"/>
<dbReference type="InterPro" id="IPR050836">
    <property type="entry name" value="SDS22/Internalin_LRR"/>
</dbReference>
<evidence type="ECO:0000256" key="3">
    <source>
        <dbReference type="PROSITE-ProRule" id="PRU00176"/>
    </source>
</evidence>
<evidence type="ECO:0000259" key="5">
    <source>
        <dbReference type="PROSITE" id="PS50102"/>
    </source>
</evidence>
<evidence type="ECO:0000313" key="8">
    <source>
        <dbReference type="Proteomes" id="UP000011087"/>
    </source>
</evidence>
<dbReference type="AlphaFoldDB" id="L1IJ43"/>
<dbReference type="Gene3D" id="3.30.70.330">
    <property type="match status" value="1"/>
</dbReference>
<dbReference type="PaxDb" id="55529-EKX35825"/>
<feature type="domain" description="RRM" evidence="5">
    <location>
        <begin position="289"/>
        <end position="382"/>
    </location>
</feature>
<dbReference type="Pfam" id="PF00076">
    <property type="entry name" value="RRM_1"/>
    <property type="match status" value="1"/>
</dbReference>
<dbReference type="Pfam" id="PF13855">
    <property type="entry name" value="LRR_8"/>
    <property type="match status" value="2"/>
</dbReference>
<reference evidence="8" key="2">
    <citation type="submission" date="2012-11" db="EMBL/GenBank/DDBJ databases">
        <authorList>
            <person name="Kuo A."/>
            <person name="Curtis B.A."/>
            <person name="Tanifuji G."/>
            <person name="Burki F."/>
            <person name="Gruber A."/>
            <person name="Irimia M."/>
            <person name="Maruyama S."/>
            <person name="Arias M.C."/>
            <person name="Ball S.G."/>
            <person name="Gile G.H."/>
            <person name="Hirakawa Y."/>
            <person name="Hopkins J.F."/>
            <person name="Rensing S.A."/>
            <person name="Schmutz J."/>
            <person name="Symeonidi A."/>
            <person name="Elias M."/>
            <person name="Eveleigh R.J."/>
            <person name="Herman E.K."/>
            <person name="Klute M.J."/>
            <person name="Nakayama T."/>
            <person name="Obornik M."/>
            <person name="Reyes-Prieto A."/>
            <person name="Armbrust E.V."/>
            <person name="Aves S.J."/>
            <person name="Beiko R.G."/>
            <person name="Coutinho P."/>
            <person name="Dacks J.B."/>
            <person name="Durnford D.G."/>
            <person name="Fast N.M."/>
            <person name="Green B.R."/>
            <person name="Grisdale C."/>
            <person name="Hempe F."/>
            <person name="Henrissat B."/>
            <person name="Hoppner M.P."/>
            <person name="Ishida K.-I."/>
            <person name="Kim E."/>
            <person name="Koreny L."/>
            <person name="Kroth P.G."/>
            <person name="Liu Y."/>
            <person name="Malik S.-B."/>
            <person name="Maier U.G."/>
            <person name="McRose D."/>
            <person name="Mock T."/>
            <person name="Neilson J.A."/>
            <person name="Onodera N.T."/>
            <person name="Poole A.M."/>
            <person name="Pritham E.J."/>
            <person name="Richards T.A."/>
            <person name="Rocap G."/>
            <person name="Roy S.W."/>
            <person name="Sarai C."/>
            <person name="Schaack S."/>
            <person name="Shirato S."/>
            <person name="Slamovits C.H."/>
            <person name="Spencer D.F."/>
            <person name="Suzuki S."/>
            <person name="Worden A.Z."/>
            <person name="Zauner S."/>
            <person name="Barry K."/>
            <person name="Bell C."/>
            <person name="Bharti A.K."/>
            <person name="Crow J.A."/>
            <person name="Grimwood J."/>
            <person name="Kramer R."/>
            <person name="Lindquist E."/>
            <person name="Lucas S."/>
            <person name="Salamov A."/>
            <person name="McFadden G.I."/>
            <person name="Lane C.E."/>
            <person name="Keeling P.J."/>
            <person name="Gray M.W."/>
            <person name="Grigoriev I.V."/>
            <person name="Archibald J.M."/>
        </authorList>
    </citation>
    <scope>NUCLEOTIDE SEQUENCE</scope>
    <source>
        <strain evidence="8">CCMP2712</strain>
    </source>
</reference>
<dbReference type="SUPFAM" id="SSF52058">
    <property type="entry name" value="L domain-like"/>
    <property type="match status" value="1"/>
</dbReference>
<protein>
    <recommendedName>
        <fullName evidence="5">RRM domain-containing protein</fullName>
    </recommendedName>
</protein>
<dbReference type="SUPFAM" id="SSF54928">
    <property type="entry name" value="RNA-binding domain, RBD"/>
    <property type="match status" value="1"/>
</dbReference>
<feature type="compositionally biased region" description="Acidic residues" evidence="4">
    <location>
        <begin position="398"/>
        <end position="408"/>
    </location>
</feature>
<dbReference type="CDD" id="cd00590">
    <property type="entry name" value="RRM_SF"/>
    <property type="match status" value="1"/>
</dbReference>
<keyword evidence="3" id="KW-0694">RNA-binding</keyword>
<name>L1IJ43_GUITC</name>
<dbReference type="InterPro" id="IPR012677">
    <property type="entry name" value="Nucleotide-bd_a/b_plait_sf"/>
</dbReference>
<dbReference type="PROSITE" id="PS50102">
    <property type="entry name" value="RRM"/>
    <property type="match status" value="1"/>
</dbReference>
<dbReference type="Proteomes" id="UP000011087">
    <property type="component" value="Unassembled WGS sequence"/>
</dbReference>
<dbReference type="GeneID" id="17292585"/>
<feature type="compositionally biased region" description="Basic and acidic residues" evidence="4">
    <location>
        <begin position="388"/>
        <end position="397"/>
    </location>
</feature>